<accession>A0A0C3A7T0</accession>
<evidence type="ECO:0000256" key="10">
    <source>
        <dbReference type="ARBA" id="ARBA00022829"/>
    </source>
</evidence>
<feature type="compositionally biased region" description="Basic and acidic residues" evidence="19">
    <location>
        <begin position="237"/>
        <end position="252"/>
    </location>
</feature>
<dbReference type="InParanoid" id="A0A0C3A7T0"/>
<keyword evidence="8" id="KW-0493">Microtubule</keyword>
<keyword evidence="10" id="KW-0159">Chromosome partition</keyword>
<evidence type="ECO:0000256" key="3">
    <source>
        <dbReference type="ARBA" id="ARBA00004629"/>
    </source>
</evidence>
<evidence type="ECO:0000256" key="16">
    <source>
        <dbReference type="ARBA" id="ARBA00023328"/>
    </source>
</evidence>
<sequence>MASWSLSTPSSSLPVVDDIGSRILSESFPSPDPVDDSFHLQDTGPGGADLSLSELSLSDKPFTRDDGPRFSLLAPQPALSHPFSSDQSAIAEDDEYDDDTGATADTEEDVTNTAVIGRAVTAKAREEKLQRDLFILKKLNSSFSVLNDALSVAKSATEQVAEQLVQTDGLLDKYANMLSKSEGVTRLIFDEQWEGAEADEEAIARERAEAIERARIEHERAEAARREEEERRRREAEEAARREEEERVRKDAAAAATATTNKPAPRGRGTGASMNSGVRGVRGTRASAAAMAARSGGRGIPRGAGVSTTTRTHSTSATGSVTSSTGRIPRPSSAANKISGVPRGVARKG</sequence>
<evidence type="ECO:0000256" key="14">
    <source>
        <dbReference type="ARBA" id="ARBA00023242"/>
    </source>
</evidence>
<dbReference type="PANTHER" id="PTHR28216">
    <property type="entry name" value="DASH COMPLEX SUBUNIT DUO1"/>
    <property type="match status" value="1"/>
</dbReference>
<feature type="compositionally biased region" description="Acidic residues" evidence="19">
    <location>
        <begin position="91"/>
        <end position="105"/>
    </location>
</feature>
<keyword evidence="15" id="KW-0131">Cell cycle</keyword>
<evidence type="ECO:0000256" key="13">
    <source>
        <dbReference type="ARBA" id="ARBA00023212"/>
    </source>
</evidence>
<keyword evidence="5" id="KW-0158">Chromosome</keyword>
<dbReference type="GO" id="GO:0051301">
    <property type="term" value="P:cell division"/>
    <property type="evidence" value="ECO:0007669"/>
    <property type="project" value="UniProtKB-KW"/>
</dbReference>
<keyword evidence="9" id="KW-0498">Mitosis</keyword>
<dbReference type="EMBL" id="KN822006">
    <property type="protein sequence ID" value="KIM69758.1"/>
    <property type="molecule type" value="Genomic_DNA"/>
</dbReference>
<evidence type="ECO:0000256" key="18">
    <source>
        <dbReference type="ARBA" id="ARBA00044358"/>
    </source>
</evidence>
<evidence type="ECO:0000313" key="20">
    <source>
        <dbReference type="EMBL" id="KIM69758.1"/>
    </source>
</evidence>
<feature type="region of interest" description="Disordered" evidence="19">
    <location>
        <begin position="23"/>
        <end position="105"/>
    </location>
</feature>
<keyword evidence="21" id="KW-1185">Reference proteome</keyword>
<feature type="compositionally biased region" description="Low complexity" evidence="19">
    <location>
        <begin position="307"/>
        <end position="325"/>
    </location>
</feature>
<dbReference type="Proteomes" id="UP000053989">
    <property type="component" value="Unassembled WGS sequence"/>
</dbReference>
<dbReference type="OrthoDB" id="5599235at2759"/>
<dbReference type="GO" id="GO:0007059">
    <property type="term" value="P:chromosome segregation"/>
    <property type="evidence" value="ECO:0007669"/>
    <property type="project" value="UniProtKB-KW"/>
</dbReference>
<feature type="compositionally biased region" description="Low complexity" evidence="19">
    <location>
        <begin position="283"/>
        <end position="295"/>
    </location>
</feature>
<dbReference type="GO" id="GO:0005874">
    <property type="term" value="C:microtubule"/>
    <property type="evidence" value="ECO:0007669"/>
    <property type="project" value="UniProtKB-KW"/>
</dbReference>
<evidence type="ECO:0000256" key="1">
    <source>
        <dbReference type="ARBA" id="ARBA00004123"/>
    </source>
</evidence>
<dbReference type="GO" id="GO:0000278">
    <property type="term" value="P:mitotic cell cycle"/>
    <property type="evidence" value="ECO:0007669"/>
    <property type="project" value="InterPro"/>
</dbReference>
<gene>
    <name evidence="20" type="ORF">SCLCIDRAFT_13135</name>
</gene>
<keyword evidence="7" id="KW-0132">Cell division</keyword>
<keyword evidence="12" id="KW-0175">Coiled coil</keyword>
<dbReference type="STRING" id="1036808.A0A0C3A7T0"/>
<comment type="subcellular location">
    <subcellularLocation>
        <location evidence="3">Chromosome</location>
        <location evidence="3">Centromere</location>
        <location evidence="3">Kinetochore</location>
    </subcellularLocation>
    <subcellularLocation>
        <location evidence="2">Cytoplasm</location>
        <location evidence="2">Cytoskeleton</location>
        <location evidence="2">Spindle</location>
    </subcellularLocation>
    <subcellularLocation>
        <location evidence="1">Nucleus</location>
    </subcellularLocation>
</comment>
<dbReference type="InterPro" id="IPR013960">
    <property type="entry name" value="DASH_Duo1"/>
</dbReference>
<dbReference type="PANTHER" id="PTHR28216:SF1">
    <property type="entry name" value="DASH COMPLEX SUBUNIT DUO1"/>
    <property type="match status" value="1"/>
</dbReference>
<evidence type="ECO:0000256" key="5">
    <source>
        <dbReference type="ARBA" id="ARBA00022454"/>
    </source>
</evidence>
<evidence type="ECO:0000256" key="8">
    <source>
        <dbReference type="ARBA" id="ARBA00022701"/>
    </source>
</evidence>
<dbReference type="HOGENOM" id="CLU_077454_0_0_1"/>
<dbReference type="GO" id="GO:0042729">
    <property type="term" value="C:DASH complex"/>
    <property type="evidence" value="ECO:0007669"/>
    <property type="project" value="InterPro"/>
</dbReference>
<reference evidence="20 21" key="1">
    <citation type="submission" date="2014-04" db="EMBL/GenBank/DDBJ databases">
        <authorList>
            <consortium name="DOE Joint Genome Institute"/>
            <person name="Kuo A."/>
            <person name="Kohler A."/>
            <person name="Nagy L.G."/>
            <person name="Floudas D."/>
            <person name="Copeland A."/>
            <person name="Barry K.W."/>
            <person name="Cichocki N."/>
            <person name="Veneault-Fourrey C."/>
            <person name="LaButti K."/>
            <person name="Lindquist E.A."/>
            <person name="Lipzen A."/>
            <person name="Lundell T."/>
            <person name="Morin E."/>
            <person name="Murat C."/>
            <person name="Sun H."/>
            <person name="Tunlid A."/>
            <person name="Henrissat B."/>
            <person name="Grigoriev I.V."/>
            <person name="Hibbett D.S."/>
            <person name="Martin F."/>
            <person name="Nordberg H.P."/>
            <person name="Cantor M.N."/>
            <person name="Hua S.X."/>
        </authorList>
    </citation>
    <scope>NUCLEOTIDE SEQUENCE [LARGE SCALE GENOMIC DNA]</scope>
    <source>
        <strain evidence="20 21">Foug A</strain>
    </source>
</reference>
<evidence type="ECO:0000256" key="4">
    <source>
        <dbReference type="ARBA" id="ARBA00005366"/>
    </source>
</evidence>
<keyword evidence="11" id="KW-0995">Kinetochore</keyword>
<protein>
    <recommendedName>
        <fullName evidence="17">DASH complex subunit DUO1</fullName>
    </recommendedName>
    <alternativeName>
        <fullName evidence="18">Outer kinetochore protein DUO1</fullName>
    </alternativeName>
</protein>
<evidence type="ECO:0000256" key="11">
    <source>
        <dbReference type="ARBA" id="ARBA00022838"/>
    </source>
</evidence>
<evidence type="ECO:0000256" key="19">
    <source>
        <dbReference type="SAM" id="MobiDB-lite"/>
    </source>
</evidence>
<name>A0A0C3A7T0_9AGAM</name>
<dbReference type="GO" id="GO:0072686">
    <property type="term" value="C:mitotic spindle"/>
    <property type="evidence" value="ECO:0007669"/>
    <property type="project" value="InterPro"/>
</dbReference>
<evidence type="ECO:0000256" key="15">
    <source>
        <dbReference type="ARBA" id="ARBA00023306"/>
    </source>
</evidence>
<evidence type="ECO:0000256" key="17">
    <source>
        <dbReference type="ARBA" id="ARBA00044152"/>
    </source>
</evidence>
<evidence type="ECO:0000256" key="6">
    <source>
        <dbReference type="ARBA" id="ARBA00022490"/>
    </source>
</evidence>
<keyword evidence="14" id="KW-0539">Nucleus</keyword>
<dbReference type="Pfam" id="PF08651">
    <property type="entry name" value="DASH_Duo1"/>
    <property type="match status" value="1"/>
</dbReference>
<evidence type="ECO:0000256" key="12">
    <source>
        <dbReference type="ARBA" id="ARBA00023054"/>
    </source>
</evidence>
<dbReference type="AlphaFoldDB" id="A0A0C3A7T0"/>
<keyword evidence="6" id="KW-0963">Cytoplasm</keyword>
<evidence type="ECO:0000256" key="9">
    <source>
        <dbReference type="ARBA" id="ARBA00022776"/>
    </source>
</evidence>
<evidence type="ECO:0000256" key="2">
    <source>
        <dbReference type="ARBA" id="ARBA00004186"/>
    </source>
</evidence>
<comment type="similarity">
    <text evidence="4">Belongs to the DASH complex DUO1 family.</text>
</comment>
<reference evidence="21" key="2">
    <citation type="submission" date="2015-01" db="EMBL/GenBank/DDBJ databases">
        <title>Evolutionary Origins and Diversification of the Mycorrhizal Mutualists.</title>
        <authorList>
            <consortium name="DOE Joint Genome Institute"/>
            <consortium name="Mycorrhizal Genomics Consortium"/>
            <person name="Kohler A."/>
            <person name="Kuo A."/>
            <person name="Nagy L.G."/>
            <person name="Floudas D."/>
            <person name="Copeland A."/>
            <person name="Barry K.W."/>
            <person name="Cichocki N."/>
            <person name="Veneault-Fourrey C."/>
            <person name="LaButti K."/>
            <person name="Lindquist E.A."/>
            <person name="Lipzen A."/>
            <person name="Lundell T."/>
            <person name="Morin E."/>
            <person name="Murat C."/>
            <person name="Riley R."/>
            <person name="Ohm R."/>
            <person name="Sun H."/>
            <person name="Tunlid A."/>
            <person name="Henrissat B."/>
            <person name="Grigoriev I.V."/>
            <person name="Hibbett D.S."/>
            <person name="Martin F."/>
        </authorList>
    </citation>
    <scope>NUCLEOTIDE SEQUENCE [LARGE SCALE GENOMIC DNA]</scope>
    <source>
        <strain evidence="21">Foug A</strain>
    </source>
</reference>
<keyword evidence="16" id="KW-0137">Centromere</keyword>
<evidence type="ECO:0000313" key="21">
    <source>
        <dbReference type="Proteomes" id="UP000053989"/>
    </source>
</evidence>
<keyword evidence="13" id="KW-0206">Cytoskeleton</keyword>
<proteinExistence type="inferred from homology"/>
<organism evidence="20 21">
    <name type="scientific">Scleroderma citrinum Foug A</name>
    <dbReference type="NCBI Taxonomy" id="1036808"/>
    <lineage>
        <taxon>Eukaryota</taxon>
        <taxon>Fungi</taxon>
        <taxon>Dikarya</taxon>
        <taxon>Basidiomycota</taxon>
        <taxon>Agaricomycotina</taxon>
        <taxon>Agaricomycetes</taxon>
        <taxon>Agaricomycetidae</taxon>
        <taxon>Boletales</taxon>
        <taxon>Sclerodermatineae</taxon>
        <taxon>Sclerodermataceae</taxon>
        <taxon>Scleroderma</taxon>
    </lineage>
</organism>
<feature type="region of interest" description="Disordered" evidence="19">
    <location>
        <begin position="237"/>
        <end position="349"/>
    </location>
</feature>
<evidence type="ECO:0000256" key="7">
    <source>
        <dbReference type="ARBA" id="ARBA00022618"/>
    </source>
</evidence>